<dbReference type="Proteomes" id="UP000291022">
    <property type="component" value="Unassembled WGS sequence"/>
</dbReference>
<keyword evidence="1" id="KW-0747">Spliceosome</keyword>
<evidence type="ECO:0000256" key="1">
    <source>
        <dbReference type="ARBA" id="ARBA00022728"/>
    </source>
</evidence>
<dbReference type="GO" id="GO:0005681">
    <property type="term" value="C:spliceosomal complex"/>
    <property type="evidence" value="ECO:0007669"/>
    <property type="project" value="UniProtKB-KW"/>
</dbReference>
<evidence type="ECO:0000313" key="4">
    <source>
        <dbReference type="Proteomes" id="UP000291022"/>
    </source>
</evidence>
<feature type="compositionally biased region" description="Basic residues" evidence="2">
    <location>
        <begin position="64"/>
        <end position="73"/>
    </location>
</feature>
<keyword evidence="1" id="KW-0508">mRNA splicing</keyword>
<dbReference type="GeneTree" id="ENSGT01000000216273"/>
<dbReference type="SUPFAM" id="SSF50182">
    <property type="entry name" value="Sm-like ribonucleoproteins"/>
    <property type="match status" value="1"/>
</dbReference>
<keyword evidence="4" id="KW-1185">Reference proteome</keyword>
<dbReference type="STRING" id="9643.ENSUAMP00000000623"/>
<reference evidence="3" key="2">
    <citation type="submission" date="2025-08" db="UniProtKB">
        <authorList>
            <consortium name="Ensembl"/>
        </authorList>
    </citation>
    <scope>IDENTIFICATION</scope>
</reference>
<dbReference type="OMA" id="KNREPGQ"/>
<evidence type="ECO:0000313" key="3">
    <source>
        <dbReference type="Ensembl" id="ENSUAMP00000000623.1"/>
    </source>
</evidence>
<accession>A0A452Q8L8</accession>
<proteinExistence type="predicted"/>
<evidence type="ECO:0000256" key="2">
    <source>
        <dbReference type="SAM" id="MobiDB-lite"/>
    </source>
</evidence>
<keyword evidence="1" id="KW-0507">mRNA processing</keyword>
<sequence>MSTHLKAVKVTLKNREPGQLETLSIRRSNIQYFILPDSLPLDALLVDIEPKVNSKKREAVAGRGRGRGRRARQGRLPEGGETRPTI</sequence>
<organism evidence="3 4">
    <name type="scientific">Ursus americanus</name>
    <name type="common">American black bear</name>
    <name type="synonym">Euarctos americanus</name>
    <dbReference type="NCBI Taxonomy" id="9643"/>
    <lineage>
        <taxon>Eukaryota</taxon>
        <taxon>Metazoa</taxon>
        <taxon>Chordata</taxon>
        <taxon>Craniata</taxon>
        <taxon>Vertebrata</taxon>
        <taxon>Euteleostomi</taxon>
        <taxon>Mammalia</taxon>
        <taxon>Eutheria</taxon>
        <taxon>Laurasiatheria</taxon>
        <taxon>Carnivora</taxon>
        <taxon>Caniformia</taxon>
        <taxon>Ursidae</taxon>
        <taxon>Ursus</taxon>
    </lineage>
</organism>
<dbReference type="InterPro" id="IPR027141">
    <property type="entry name" value="LSm4/Sm_D1/D3"/>
</dbReference>
<dbReference type="Ensembl" id="ENSUAMT00000000720.1">
    <property type="protein sequence ID" value="ENSUAMP00000000623.1"/>
    <property type="gene ID" value="ENSUAMG00000000628.1"/>
</dbReference>
<name>A0A452Q8L8_URSAM</name>
<dbReference type="GO" id="GO:0006396">
    <property type="term" value="P:RNA processing"/>
    <property type="evidence" value="ECO:0007669"/>
    <property type="project" value="InterPro"/>
</dbReference>
<reference evidence="4" key="1">
    <citation type="submission" date="2016-06" db="EMBL/GenBank/DDBJ databases">
        <title>De novo assembly and RNA-Seq shows season-dependent expression and editing in black bear kidneys.</title>
        <authorList>
            <person name="Korstanje R."/>
            <person name="Srivastava A."/>
            <person name="Sarsani V.K."/>
            <person name="Sheehan S.M."/>
            <person name="Seger R.L."/>
            <person name="Barter M.E."/>
            <person name="Lindqvist C."/>
            <person name="Brody L.C."/>
            <person name="Mullikin J.C."/>
        </authorList>
    </citation>
    <scope>NUCLEOTIDE SEQUENCE [LARGE SCALE GENOMIC DNA]</scope>
</reference>
<dbReference type="Gene3D" id="2.30.30.100">
    <property type="match status" value="1"/>
</dbReference>
<dbReference type="PANTHER" id="PTHR23338">
    <property type="entry name" value="SMALL NUCLEAR RIBONUCLEOPROTEIN SM"/>
    <property type="match status" value="1"/>
</dbReference>
<protein>
    <submittedName>
        <fullName evidence="3">Uncharacterized protein</fullName>
    </submittedName>
</protein>
<dbReference type="InterPro" id="IPR010920">
    <property type="entry name" value="LSM_dom_sf"/>
</dbReference>
<feature type="region of interest" description="Disordered" evidence="2">
    <location>
        <begin position="55"/>
        <end position="86"/>
    </location>
</feature>
<reference evidence="3" key="3">
    <citation type="submission" date="2025-09" db="UniProtKB">
        <authorList>
            <consortium name="Ensembl"/>
        </authorList>
    </citation>
    <scope>IDENTIFICATION</scope>
</reference>
<dbReference type="AlphaFoldDB" id="A0A452Q8L8"/>